<dbReference type="GeneID" id="20650166"/>
<dbReference type="AlphaFoldDB" id="G4ZS23"/>
<dbReference type="STRING" id="1094619.G4ZS23"/>
<feature type="compositionally biased region" description="Low complexity" evidence="1">
    <location>
        <begin position="168"/>
        <end position="177"/>
    </location>
</feature>
<proteinExistence type="predicted"/>
<dbReference type="RefSeq" id="XP_009531631.1">
    <property type="nucleotide sequence ID" value="XM_009533336.1"/>
</dbReference>
<name>G4ZS23_PHYSP</name>
<organism evidence="2 3">
    <name type="scientific">Phytophthora sojae (strain P6497)</name>
    <name type="common">Soybean stem and root rot agent</name>
    <name type="synonym">Phytophthora megasperma f. sp. glycines</name>
    <dbReference type="NCBI Taxonomy" id="1094619"/>
    <lineage>
        <taxon>Eukaryota</taxon>
        <taxon>Sar</taxon>
        <taxon>Stramenopiles</taxon>
        <taxon>Oomycota</taxon>
        <taxon>Peronosporomycetes</taxon>
        <taxon>Peronosporales</taxon>
        <taxon>Peronosporaceae</taxon>
        <taxon>Phytophthora</taxon>
    </lineage>
</organism>
<dbReference type="Proteomes" id="UP000002640">
    <property type="component" value="Unassembled WGS sequence"/>
</dbReference>
<feature type="region of interest" description="Disordered" evidence="1">
    <location>
        <begin position="160"/>
        <end position="187"/>
    </location>
</feature>
<keyword evidence="3" id="KW-1185">Reference proteome</keyword>
<dbReference type="EMBL" id="JH159156">
    <property type="protein sequence ID" value="EGZ14202.1"/>
    <property type="molecule type" value="Genomic_DNA"/>
</dbReference>
<sequence length="289" mass="31338">MTNASSRQKANNGKNSAKNAPAAAAAAPANAQVKPVSAKATAAATQAPKAAVTVAAAPTREVASAGKKPNANKNDNGAKNATPFALTDITASSVQRARQIRKTDFERFQKFHNFFVANDEAAARAINAKANAKREQVDQWVRGAVNPKALTCIQEIQETQHQEGRGGAQDQGAAGEGCSPGEDGRSGEECFAREERCSSEERRTSEECVPREERVACQECVSRGRPDTRHYRTEPIGCDREQRYTHCRRAHRSRWQLPRPCHVEMGVLGCDLQNELPSTSYVLVLPLSA</sequence>
<evidence type="ECO:0000313" key="2">
    <source>
        <dbReference type="EMBL" id="EGZ14202.1"/>
    </source>
</evidence>
<feature type="compositionally biased region" description="Low complexity" evidence="1">
    <location>
        <begin position="9"/>
        <end position="81"/>
    </location>
</feature>
<accession>G4ZS23</accession>
<evidence type="ECO:0000256" key="1">
    <source>
        <dbReference type="SAM" id="MobiDB-lite"/>
    </source>
</evidence>
<evidence type="ECO:0000313" key="3">
    <source>
        <dbReference type="Proteomes" id="UP000002640"/>
    </source>
</evidence>
<gene>
    <name evidence="2" type="ORF">PHYSODRAFT_361357</name>
</gene>
<dbReference type="InParanoid" id="G4ZS23"/>
<dbReference type="KEGG" id="psoj:PHYSODRAFT_361357"/>
<protein>
    <submittedName>
        <fullName evidence="2">Uncharacterized protein</fullName>
    </submittedName>
</protein>
<feature type="region of interest" description="Disordered" evidence="1">
    <location>
        <begin position="1"/>
        <end position="96"/>
    </location>
</feature>
<reference evidence="2 3" key="1">
    <citation type="journal article" date="2006" name="Science">
        <title>Phytophthora genome sequences uncover evolutionary origins and mechanisms of pathogenesis.</title>
        <authorList>
            <person name="Tyler B.M."/>
            <person name="Tripathy S."/>
            <person name="Zhang X."/>
            <person name="Dehal P."/>
            <person name="Jiang R.H."/>
            <person name="Aerts A."/>
            <person name="Arredondo F.D."/>
            <person name="Baxter L."/>
            <person name="Bensasson D."/>
            <person name="Beynon J.L."/>
            <person name="Chapman J."/>
            <person name="Damasceno C.M."/>
            <person name="Dorrance A.E."/>
            <person name="Dou D."/>
            <person name="Dickerman A.W."/>
            <person name="Dubchak I.L."/>
            <person name="Garbelotto M."/>
            <person name="Gijzen M."/>
            <person name="Gordon S.G."/>
            <person name="Govers F."/>
            <person name="Grunwald N.J."/>
            <person name="Huang W."/>
            <person name="Ivors K.L."/>
            <person name="Jones R.W."/>
            <person name="Kamoun S."/>
            <person name="Krampis K."/>
            <person name="Lamour K.H."/>
            <person name="Lee M.K."/>
            <person name="McDonald W.H."/>
            <person name="Medina M."/>
            <person name="Meijer H.J."/>
            <person name="Nordberg E.K."/>
            <person name="Maclean D.J."/>
            <person name="Ospina-Giraldo M.D."/>
            <person name="Morris P.F."/>
            <person name="Phuntumart V."/>
            <person name="Putnam N.H."/>
            <person name="Rash S."/>
            <person name="Rose J.K."/>
            <person name="Sakihama Y."/>
            <person name="Salamov A.A."/>
            <person name="Savidor A."/>
            <person name="Scheuring C.F."/>
            <person name="Smith B.M."/>
            <person name="Sobral B.W."/>
            <person name="Terry A."/>
            <person name="Torto-Alalibo T.A."/>
            <person name="Win J."/>
            <person name="Xu Z."/>
            <person name="Zhang H."/>
            <person name="Grigoriev I.V."/>
            <person name="Rokhsar D.S."/>
            <person name="Boore J.L."/>
        </authorList>
    </citation>
    <scope>NUCLEOTIDE SEQUENCE [LARGE SCALE GENOMIC DNA]</scope>
    <source>
        <strain evidence="2 3">P6497</strain>
    </source>
</reference>